<accession>A0A5R8XZU0</accession>
<organism evidence="1 2">
    <name type="scientific">Arcobacter arenosus</name>
    <dbReference type="NCBI Taxonomy" id="2576037"/>
    <lineage>
        <taxon>Bacteria</taxon>
        <taxon>Pseudomonadati</taxon>
        <taxon>Campylobacterota</taxon>
        <taxon>Epsilonproteobacteria</taxon>
        <taxon>Campylobacterales</taxon>
        <taxon>Arcobacteraceae</taxon>
        <taxon>Arcobacter</taxon>
    </lineage>
</organism>
<evidence type="ECO:0000313" key="1">
    <source>
        <dbReference type="EMBL" id="TLP37490.1"/>
    </source>
</evidence>
<gene>
    <name evidence="1" type="ORF">FDK22_09185</name>
</gene>
<reference evidence="1 2" key="1">
    <citation type="submission" date="2019-05" db="EMBL/GenBank/DDBJ databases">
        <title>Arcobacter sp. nov., isolated from sea sediment.</title>
        <authorList>
            <person name="Kim W."/>
        </authorList>
    </citation>
    <scope>NUCLEOTIDE SEQUENCE [LARGE SCALE GENOMIC DNA]</scope>
    <source>
        <strain evidence="1 2">CAU 1517</strain>
    </source>
</reference>
<dbReference type="RefSeq" id="WP_138152635.1">
    <property type="nucleotide sequence ID" value="NZ_CBDDKQ010000004.1"/>
</dbReference>
<dbReference type="EMBL" id="VANU01000004">
    <property type="protein sequence ID" value="TLP37490.1"/>
    <property type="molecule type" value="Genomic_DNA"/>
</dbReference>
<proteinExistence type="predicted"/>
<evidence type="ECO:0000313" key="2">
    <source>
        <dbReference type="Proteomes" id="UP000308901"/>
    </source>
</evidence>
<protein>
    <recommendedName>
        <fullName evidence="3">Polyhydroxyalkanoate synthesis regulator phasin</fullName>
    </recommendedName>
</protein>
<comment type="caution">
    <text evidence="1">The sequence shown here is derived from an EMBL/GenBank/DDBJ whole genome shotgun (WGS) entry which is preliminary data.</text>
</comment>
<keyword evidence="2" id="KW-1185">Reference proteome</keyword>
<evidence type="ECO:0008006" key="3">
    <source>
        <dbReference type="Google" id="ProtNLM"/>
    </source>
</evidence>
<name>A0A5R8XZU0_9BACT</name>
<dbReference type="Proteomes" id="UP000308901">
    <property type="component" value="Unassembled WGS sequence"/>
</dbReference>
<dbReference type="AlphaFoldDB" id="A0A5R8XZU0"/>
<sequence>MFNDIVFTALGATKKIRKSVKKELKSLEKKGMLRKEDLKAFVDNLEAEGRIEDKKIKKEIRSMLKEIINELGLATKKDLQRLKVELLEELKGK</sequence>